<evidence type="ECO:0000256" key="8">
    <source>
        <dbReference type="ARBA" id="ARBA00023136"/>
    </source>
</evidence>
<evidence type="ECO:0008006" key="20">
    <source>
        <dbReference type="Google" id="ProtNLM"/>
    </source>
</evidence>
<feature type="signal peptide" evidence="14">
    <location>
        <begin position="1"/>
        <end position="22"/>
    </location>
</feature>
<dbReference type="Pfam" id="PF01825">
    <property type="entry name" value="GPS"/>
    <property type="match status" value="1"/>
</dbReference>
<keyword evidence="14" id="KW-0732">Signal</keyword>
<dbReference type="PROSITE" id="PS50221">
    <property type="entry name" value="GAIN_B"/>
    <property type="match status" value="1"/>
</dbReference>
<evidence type="ECO:0000256" key="1">
    <source>
        <dbReference type="ARBA" id="ARBA00004651"/>
    </source>
</evidence>
<evidence type="ECO:0000256" key="2">
    <source>
        <dbReference type="ARBA" id="ARBA00010933"/>
    </source>
</evidence>
<dbReference type="GO" id="GO:0005886">
    <property type="term" value="C:plasma membrane"/>
    <property type="evidence" value="ECO:0007669"/>
    <property type="project" value="UniProtKB-SubCell"/>
</dbReference>
<dbReference type="Pfam" id="PF02140">
    <property type="entry name" value="SUEL_Lectin"/>
    <property type="match status" value="1"/>
</dbReference>
<sequence>MKRNRAALILFATQVLLQTSSAALVCTGKAPRYHNGYACQGTLLNIGCEEGHVINLLRSNFGRFSIQRCNEEGVPTWSTDCMSHRSLRVLHSRCSSKQKCEVFADETLFGDPCPGTRKYLEAHYQCLPVVERANLTTTSTTVVSIEQEMNVTSTTIVSMNSEESVVGGRELMMTQTDAGDQSEYLADDSDAGGDDDDEDLLPIHQLPLRFSNRPPSTVKVGEPCEAKVARNMTWNRTAPGDTALQTCPSGSAPETARWKCFGPAWETVSPDLSKCRSLYLNFALKRLAKDQDLETALNEVKSVTESKVLFGGDLFVIAKLLKETAQKLMGKDVKVVSTEIAKVMGIGSDLLSHDQAQAWDDLPSEFRSRAATEILFALEDNAFVLADGLAEDRTVLVSQENILMSAQKLRPDNFPIVTFPSEEEASFWPEVSALGNSIRIPGRALERKYGSRNGASSAAKVVFFLIAHMERILAPENASEARLGSSVVSASVAVGRHVQLAEPVTIVFKNLWDEQLDRNVTGRACVFWDYINHAWSEEGCGVSVQNSTHTVCKCSHLTHFAVLLTLGDEHTLAQQLGQDWQLRKFADWAASVACYACAAALGVAWALTAACGKDLDWGIWRNMLACVGVGTLVMGLGGIGHGSGGVWCGLLAGTAQYFFLAGFLWTFIQEFDLYMALVELAGLDAKRRMRWYAVCAYGLPLVVVCASAGADPAAYAHQTLGFCWLQFGLLSLLSFAGPVLVLIVATVVVVLMALLLSSRTSASLPRSHTLTRSQPPADRITAADLNTSAVIAQTRKWIAWSAGFATVLTVCWTMALLSVSEGTLSGTTMSWLRISYALAAVGLGLVGVLGVVVLGEKQFGDCQVRCRRWCCGAKKTAGGSAEEQEEAAARRADGGPAGDERRKRGENGMLETRVDHGTEPGMNYYITTLKNFSSTVCPRCPQPYCNMGDQLLLSSTSTSTAALHSSSSSSTHQAAVSALRAQSPGNHTYMELELNTDASRIYAEIEHNGRDHHPHNNLLTEAVSSSGRQQRRSGGVGAAAVAAAAHSRDRSDGSNLSVPSSSSASVSYYSDGRPLLHHPRQGQSLDAGIVRNIQSIPEDRALDTRSMSMGKRLNCGRSGCGPLPVPPMPGDGGSTLMMMTTTSTAAYAMNNLNRGSPDSNIEQPRRASCWQSHYDLHRMSFQETWEKLLGSLIARSIVPHGSGDSLARVIGHLHFLYTLPPHSCHTPYHIASVFEGVSFCTIFISDFTYGIWLSSRNTGHDFKEFGYSTKMFAWILGTLQTTIYLATFFIANKKRISFSADKKNACET</sequence>
<keyword evidence="7" id="KW-0297">G-protein coupled receptor</keyword>
<evidence type="ECO:0000256" key="6">
    <source>
        <dbReference type="ARBA" id="ARBA00022989"/>
    </source>
</evidence>
<evidence type="ECO:0000313" key="19">
    <source>
        <dbReference type="Proteomes" id="UP000678499"/>
    </source>
</evidence>
<comment type="similarity">
    <text evidence="2">Belongs to the G-protein coupled receptor 2 family. LN-TM7 subfamily.</text>
</comment>
<evidence type="ECO:0000256" key="12">
    <source>
        <dbReference type="SAM" id="MobiDB-lite"/>
    </source>
</evidence>
<dbReference type="CDD" id="cd22830">
    <property type="entry name" value="Gal_Rha_Lectin_dCirl"/>
    <property type="match status" value="1"/>
</dbReference>
<dbReference type="EMBL" id="CAJPEX010000403">
    <property type="protein sequence ID" value="CAG0915516.1"/>
    <property type="molecule type" value="Genomic_DNA"/>
</dbReference>
<dbReference type="SMART" id="SM00303">
    <property type="entry name" value="GPS"/>
    <property type="match status" value="1"/>
</dbReference>
<dbReference type="EMBL" id="OA882440">
    <property type="protein sequence ID" value="CAD7275364.1"/>
    <property type="molecule type" value="Genomic_DNA"/>
</dbReference>
<evidence type="ECO:0000259" key="17">
    <source>
        <dbReference type="PROSITE" id="PS50261"/>
    </source>
</evidence>
<evidence type="ECO:0000256" key="14">
    <source>
        <dbReference type="SAM" id="SignalP"/>
    </source>
</evidence>
<dbReference type="PROSITE" id="PS50228">
    <property type="entry name" value="SUEL_LECTIN"/>
    <property type="match status" value="1"/>
</dbReference>
<evidence type="ECO:0000256" key="4">
    <source>
        <dbReference type="ARBA" id="ARBA00022692"/>
    </source>
</evidence>
<dbReference type="Gene3D" id="2.60.220.50">
    <property type="match status" value="1"/>
</dbReference>
<evidence type="ECO:0000313" key="18">
    <source>
        <dbReference type="EMBL" id="CAD7275364.1"/>
    </source>
</evidence>
<keyword evidence="10" id="KW-0675">Receptor</keyword>
<dbReference type="InterPro" id="IPR032471">
    <property type="entry name" value="AGRL2-4_GAIN_subdom_A"/>
</dbReference>
<dbReference type="GO" id="GO:0004930">
    <property type="term" value="F:G protein-coupled receptor activity"/>
    <property type="evidence" value="ECO:0007669"/>
    <property type="project" value="UniProtKB-KW"/>
</dbReference>
<dbReference type="InterPro" id="IPR000922">
    <property type="entry name" value="Lectin_gal-bd_dom"/>
</dbReference>
<accession>A0A7R9BJZ4</accession>
<feature type="transmembrane region" description="Helical" evidence="13">
    <location>
        <begin position="689"/>
        <end position="710"/>
    </location>
</feature>
<dbReference type="InterPro" id="IPR043159">
    <property type="entry name" value="Lectin_gal-bd_sf"/>
</dbReference>
<evidence type="ECO:0000256" key="7">
    <source>
        <dbReference type="ARBA" id="ARBA00023040"/>
    </source>
</evidence>
<dbReference type="InterPro" id="IPR057244">
    <property type="entry name" value="GAIN_B"/>
</dbReference>
<dbReference type="GO" id="GO:0030246">
    <property type="term" value="F:carbohydrate binding"/>
    <property type="evidence" value="ECO:0007669"/>
    <property type="project" value="UniProtKB-KW"/>
</dbReference>
<dbReference type="InterPro" id="IPR046338">
    <property type="entry name" value="GAIN_dom_sf"/>
</dbReference>
<protein>
    <recommendedName>
        <fullName evidence="20">Latrophilin Cirl</fullName>
    </recommendedName>
</protein>
<dbReference type="PROSITE" id="PS50261">
    <property type="entry name" value="G_PROTEIN_RECEP_F2_4"/>
    <property type="match status" value="1"/>
</dbReference>
<dbReference type="Pfam" id="PF16489">
    <property type="entry name" value="GAIN"/>
    <property type="match status" value="1"/>
</dbReference>
<dbReference type="Pfam" id="PF00002">
    <property type="entry name" value="7tm_2"/>
    <property type="match status" value="1"/>
</dbReference>
<keyword evidence="5" id="KW-0430">Lectin</keyword>
<evidence type="ECO:0000256" key="13">
    <source>
        <dbReference type="SAM" id="Phobius"/>
    </source>
</evidence>
<keyword evidence="8 13" id="KW-0472">Membrane</keyword>
<feature type="transmembrane region" description="Helical" evidence="13">
    <location>
        <begin position="1272"/>
        <end position="1291"/>
    </location>
</feature>
<organism evidence="18">
    <name type="scientific">Notodromas monacha</name>
    <dbReference type="NCBI Taxonomy" id="399045"/>
    <lineage>
        <taxon>Eukaryota</taxon>
        <taxon>Metazoa</taxon>
        <taxon>Ecdysozoa</taxon>
        <taxon>Arthropoda</taxon>
        <taxon>Crustacea</taxon>
        <taxon>Oligostraca</taxon>
        <taxon>Ostracoda</taxon>
        <taxon>Podocopa</taxon>
        <taxon>Podocopida</taxon>
        <taxon>Cypridocopina</taxon>
        <taxon>Cypridoidea</taxon>
        <taxon>Cyprididae</taxon>
        <taxon>Notodromas</taxon>
    </lineage>
</organism>
<feature type="transmembrane region" description="Helical" evidence="13">
    <location>
        <begin position="588"/>
        <end position="607"/>
    </location>
</feature>
<reference evidence="18" key="1">
    <citation type="submission" date="2020-11" db="EMBL/GenBank/DDBJ databases">
        <authorList>
            <person name="Tran Van P."/>
        </authorList>
    </citation>
    <scope>NUCLEOTIDE SEQUENCE</scope>
</reference>
<evidence type="ECO:0000256" key="11">
    <source>
        <dbReference type="ARBA" id="ARBA00023224"/>
    </source>
</evidence>
<dbReference type="OrthoDB" id="1100386at2759"/>
<feature type="transmembrane region" description="Helical" evidence="13">
    <location>
        <begin position="619"/>
        <end position="638"/>
    </location>
</feature>
<feature type="region of interest" description="Disordered" evidence="12">
    <location>
        <begin position="881"/>
        <end position="915"/>
    </location>
</feature>
<keyword evidence="9" id="KW-1015">Disulfide bond</keyword>
<feature type="transmembrane region" description="Helical" evidence="13">
    <location>
        <begin position="831"/>
        <end position="855"/>
    </location>
</feature>
<feature type="transmembrane region" description="Helical" evidence="13">
    <location>
        <begin position="644"/>
        <end position="668"/>
    </location>
</feature>
<feature type="compositionally biased region" description="Low complexity" evidence="12">
    <location>
        <begin position="1053"/>
        <end position="1072"/>
    </location>
</feature>
<evidence type="ECO:0000256" key="10">
    <source>
        <dbReference type="ARBA" id="ARBA00023170"/>
    </source>
</evidence>
<evidence type="ECO:0000256" key="3">
    <source>
        <dbReference type="ARBA" id="ARBA00022475"/>
    </source>
</evidence>
<feature type="region of interest" description="Disordered" evidence="12">
    <location>
        <begin position="1023"/>
        <end position="1083"/>
    </location>
</feature>
<feature type="transmembrane region" description="Helical" evidence="13">
    <location>
        <begin position="797"/>
        <end position="819"/>
    </location>
</feature>
<evidence type="ECO:0000259" key="15">
    <source>
        <dbReference type="PROSITE" id="PS50221"/>
    </source>
</evidence>
<keyword evidence="6 13" id="KW-1133">Transmembrane helix</keyword>
<feature type="chain" id="PRO_5036210056" description="Latrophilin Cirl" evidence="14">
    <location>
        <begin position="23"/>
        <end position="1308"/>
    </location>
</feature>
<dbReference type="PANTHER" id="PTHR12011">
    <property type="entry name" value="ADHESION G-PROTEIN COUPLED RECEPTOR"/>
    <property type="match status" value="1"/>
</dbReference>
<dbReference type="GO" id="GO:0007166">
    <property type="term" value="P:cell surface receptor signaling pathway"/>
    <property type="evidence" value="ECO:0007669"/>
    <property type="project" value="InterPro"/>
</dbReference>
<dbReference type="FunFam" id="2.60.120.740:FF:000001">
    <property type="entry name" value="Adhesion G protein-coupled receptor L2"/>
    <property type="match status" value="1"/>
</dbReference>
<keyword evidence="19" id="KW-1185">Reference proteome</keyword>
<proteinExistence type="inferred from homology"/>
<evidence type="ECO:0000256" key="5">
    <source>
        <dbReference type="ARBA" id="ARBA00022734"/>
    </source>
</evidence>
<keyword evidence="4 13" id="KW-0812">Transmembrane</keyword>
<dbReference type="InterPro" id="IPR000203">
    <property type="entry name" value="GPS"/>
</dbReference>
<dbReference type="Proteomes" id="UP000678499">
    <property type="component" value="Unassembled WGS sequence"/>
</dbReference>
<name>A0A7R9BJZ4_9CRUS</name>
<dbReference type="PANTHER" id="PTHR12011:SF347">
    <property type="entry name" value="FI21270P1-RELATED"/>
    <property type="match status" value="1"/>
</dbReference>
<dbReference type="Gene3D" id="2.60.120.740">
    <property type="match status" value="1"/>
</dbReference>
<dbReference type="InterPro" id="IPR000832">
    <property type="entry name" value="GPCR_2_secretin-like"/>
</dbReference>
<comment type="subcellular location">
    <subcellularLocation>
        <location evidence="1">Cell membrane</location>
        <topology evidence="1">Multi-pass membrane protein</topology>
    </subcellularLocation>
</comment>
<dbReference type="InterPro" id="IPR017981">
    <property type="entry name" value="GPCR_2-like_7TM"/>
</dbReference>
<keyword evidence="11" id="KW-0807">Transducer</keyword>
<feature type="domain" description="SUEL-type lectin" evidence="16">
    <location>
        <begin position="38"/>
        <end position="127"/>
    </location>
</feature>
<feature type="transmembrane region" description="Helical" evidence="13">
    <location>
        <begin position="1233"/>
        <end position="1252"/>
    </location>
</feature>
<gene>
    <name evidence="18" type="ORF">NMOB1V02_LOCUS3161</name>
</gene>
<feature type="compositionally biased region" description="Basic and acidic residues" evidence="12">
    <location>
        <begin position="887"/>
        <end position="915"/>
    </location>
</feature>
<dbReference type="Gene3D" id="1.20.1070.10">
    <property type="entry name" value="Rhodopsin 7-helix transmembrane proteins"/>
    <property type="match status" value="1"/>
</dbReference>
<feature type="transmembrane region" description="Helical" evidence="13">
    <location>
        <begin position="730"/>
        <end position="756"/>
    </location>
</feature>
<feature type="domain" description="G-protein coupled receptors family 2 profile 2" evidence="17">
    <location>
        <begin position="648"/>
        <end position="837"/>
    </location>
</feature>
<evidence type="ECO:0000256" key="9">
    <source>
        <dbReference type="ARBA" id="ARBA00023157"/>
    </source>
</evidence>
<keyword evidence="3" id="KW-1003">Cell membrane</keyword>
<dbReference type="Gene3D" id="4.10.1240.10">
    <property type="entry name" value="GPCR, family 2, extracellular hormone receptor domain"/>
    <property type="match status" value="1"/>
</dbReference>
<feature type="domain" description="GAIN-B" evidence="15">
    <location>
        <begin position="393"/>
        <end position="570"/>
    </location>
</feature>
<evidence type="ECO:0000259" key="16">
    <source>
        <dbReference type="PROSITE" id="PS50228"/>
    </source>
</evidence>
<dbReference type="Gene3D" id="1.25.40.610">
    <property type="match status" value="1"/>
</dbReference>
<dbReference type="InterPro" id="IPR036445">
    <property type="entry name" value="GPCR_2_extracell_dom_sf"/>
</dbReference>